<reference evidence="1" key="1">
    <citation type="submission" date="2018-05" db="EMBL/GenBank/DDBJ databases">
        <authorList>
            <person name="Lanie J.A."/>
            <person name="Ng W.-L."/>
            <person name="Kazmierczak K.M."/>
            <person name="Andrzejewski T.M."/>
            <person name="Davidsen T.M."/>
            <person name="Wayne K.J."/>
            <person name="Tettelin H."/>
            <person name="Glass J.I."/>
            <person name="Rusch D."/>
            <person name="Podicherti R."/>
            <person name="Tsui H.-C.T."/>
            <person name="Winkler M.E."/>
        </authorList>
    </citation>
    <scope>NUCLEOTIDE SEQUENCE</scope>
</reference>
<dbReference type="InterPro" id="IPR011990">
    <property type="entry name" value="TPR-like_helical_dom_sf"/>
</dbReference>
<accession>A0A382FVQ5</accession>
<sequence>MVDARGEVFLHSDKPTIEKEKIVSMEFVFKERGVAFKGLDQCDEAIKCFKKLKADKDFTFPLICIIECLGKLGRIEEQKEYRRKLNNLEDDET</sequence>
<dbReference type="EMBL" id="UINC01052147">
    <property type="protein sequence ID" value="SVB67138.1"/>
    <property type="molecule type" value="Genomic_DNA"/>
</dbReference>
<dbReference type="SUPFAM" id="SSF48452">
    <property type="entry name" value="TPR-like"/>
    <property type="match status" value="1"/>
</dbReference>
<organism evidence="1">
    <name type="scientific">marine metagenome</name>
    <dbReference type="NCBI Taxonomy" id="408172"/>
    <lineage>
        <taxon>unclassified sequences</taxon>
        <taxon>metagenomes</taxon>
        <taxon>ecological metagenomes</taxon>
    </lineage>
</organism>
<gene>
    <name evidence="1" type="ORF">METZ01_LOCUS219992</name>
</gene>
<name>A0A382FVQ5_9ZZZZ</name>
<evidence type="ECO:0008006" key="2">
    <source>
        <dbReference type="Google" id="ProtNLM"/>
    </source>
</evidence>
<proteinExistence type="predicted"/>
<evidence type="ECO:0000313" key="1">
    <source>
        <dbReference type="EMBL" id="SVB67138.1"/>
    </source>
</evidence>
<dbReference type="AlphaFoldDB" id="A0A382FVQ5"/>
<protein>
    <recommendedName>
        <fullName evidence="2">Tetratrico peptide repeat group 5 domain-containing protein</fullName>
    </recommendedName>
</protein>